<feature type="chain" id="PRO_5008588517" evidence="2">
    <location>
        <begin position="24"/>
        <end position="167"/>
    </location>
</feature>
<gene>
    <name evidence="3" type="ORF">g.39577</name>
</gene>
<dbReference type="AlphaFoldDB" id="A0A1B6MQI9"/>
<evidence type="ECO:0000256" key="2">
    <source>
        <dbReference type="SAM" id="SignalP"/>
    </source>
</evidence>
<dbReference type="EMBL" id="GEBQ01001789">
    <property type="protein sequence ID" value="JAT38188.1"/>
    <property type="molecule type" value="Transcribed_RNA"/>
</dbReference>
<name>A0A1B6MQI9_9HEMI</name>
<reference evidence="3" key="1">
    <citation type="submission" date="2015-11" db="EMBL/GenBank/DDBJ databases">
        <title>De novo transcriptome assembly of four potential Pierce s Disease insect vectors from Arizona vineyards.</title>
        <authorList>
            <person name="Tassone E.E."/>
        </authorList>
    </citation>
    <scope>NUCLEOTIDE SEQUENCE</scope>
</reference>
<feature type="signal peptide" evidence="2">
    <location>
        <begin position="1"/>
        <end position="23"/>
    </location>
</feature>
<feature type="region of interest" description="Disordered" evidence="1">
    <location>
        <begin position="83"/>
        <end position="105"/>
    </location>
</feature>
<accession>A0A1B6MQI9</accession>
<evidence type="ECO:0000256" key="1">
    <source>
        <dbReference type="SAM" id="MobiDB-lite"/>
    </source>
</evidence>
<evidence type="ECO:0000313" key="3">
    <source>
        <dbReference type="EMBL" id="JAT38188.1"/>
    </source>
</evidence>
<keyword evidence="2" id="KW-0732">Signal</keyword>
<sequence>MKAQEWLLLASVMAACIPLPSNTDSDYSPHSIHRSRVTRATNTRRRQPSFFFLVGQFFGQTVSETNQALRNITRIFNDQFTTTTPSPDMLMEDDSNSTTEKPSPPITRQQLFTILGNNYRGLVRLFNSEWQAAVEQSGRNVANFRKELREAVRPYFSPNRNLTRNQT</sequence>
<protein>
    <submittedName>
        <fullName evidence="3">Uncharacterized protein</fullName>
    </submittedName>
</protein>
<organism evidence="3">
    <name type="scientific">Graphocephala atropunctata</name>
    <dbReference type="NCBI Taxonomy" id="36148"/>
    <lineage>
        <taxon>Eukaryota</taxon>
        <taxon>Metazoa</taxon>
        <taxon>Ecdysozoa</taxon>
        <taxon>Arthropoda</taxon>
        <taxon>Hexapoda</taxon>
        <taxon>Insecta</taxon>
        <taxon>Pterygota</taxon>
        <taxon>Neoptera</taxon>
        <taxon>Paraneoptera</taxon>
        <taxon>Hemiptera</taxon>
        <taxon>Auchenorrhyncha</taxon>
        <taxon>Membracoidea</taxon>
        <taxon>Cicadellidae</taxon>
        <taxon>Cicadellinae</taxon>
        <taxon>Cicadellini</taxon>
        <taxon>Graphocephala</taxon>
    </lineage>
</organism>
<dbReference type="PROSITE" id="PS51257">
    <property type="entry name" value="PROKAR_LIPOPROTEIN"/>
    <property type="match status" value="1"/>
</dbReference>
<feature type="compositionally biased region" description="Polar residues" evidence="1">
    <location>
        <begin position="96"/>
        <end position="105"/>
    </location>
</feature>
<proteinExistence type="predicted"/>